<dbReference type="PANTHER" id="PTHR48236:SF1">
    <property type="entry name" value="COX19-LIKE CHCH FAMILY PROTEIN"/>
    <property type="match status" value="1"/>
</dbReference>
<evidence type="ECO:0000313" key="2">
    <source>
        <dbReference type="EMBL" id="KAJ8435443.1"/>
    </source>
</evidence>
<accession>A0A9Q1K298</accession>
<proteinExistence type="predicted"/>
<keyword evidence="3" id="KW-1185">Reference proteome</keyword>
<organism evidence="2 3">
    <name type="scientific">Carnegiea gigantea</name>
    <dbReference type="NCBI Taxonomy" id="171969"/>
    <lineage>
        <taxon>Eukaryota</taxon>
        <taxon>Viridiplantae</taxon>
        <taxon>Streptophyta</taxon>
        <taxon>Embryophyta</taxon>
        <taxon>Tracheophyta</taxon>
        <taxon>Spermatophyta</taxon>
        <taxon>Magnoliopsida</taxon>
        <taxon>eudicotyledons</taxon>
        <taxon>Gunneridae</taxon>
        <taxon>Pentapetalae</taxon>
        <taxon>Caryophyllales</taxon>
        <taxon>Cactineae</taxon>
        <taxon>Cactaceae</taxon>
        <taxon>Cactoideae</taxon>
        <taxon>Echinocereeae</taxon>
        <taxon>Carnegiea</taxon>
    </lineage>
</organism>
<dbReference type="EMBL" id="JAKOGI010000412">
    <property type="protein sequence ID" value="KAJ8435443.1"/>
    <property type="molecule type" value="Genomic_DNA"/>
</dbReference>
<evidence type="ECO:0000256" key="1">
    <source>
        <dbReference type="SAM" id="MobiDB-lite"/>
    </source>
</evidence>
<dbReference type="Proteomes" id="UP001153076">
    <property type="component" value="Unassembled WGS sequence"/>
</dbReference>
<dbReference type="PANTHER" id="PTHR48236">
    <property type="entry name" value="COX19-LIKE CHCH FAMILY PROTEIN"/>
    <property type="match status" value="1"/>
</dbReference>
<sequence length="220" mass="25314">METQNQPTAHNKDQTGIDTKSTLRVSEQSRCQDAAFLRSQVKKVGTFEPLFSLWFIMVELSNCKMYNLMQISHSRLSYLGKDLFHIMNPSSRTDSQSETSTQDETITYNQPQLSPAQQLPPPVHQSDADEEDENVKQLGDCSALYLSLQDCLIKTNRNWKSCQMGMLPLHLPPTLHFCHMRQREVIVLLLFSSRFTDFKICNIAEVQALKACNERRSKRK</sequence>
<dbReference type="AlphaFoldDB" id="A0A9Q1K298"/>
<reference evidence="2" key="1">
    <citation type="submission" date="2022-04" db="EMBL/GenBank/DDBJ databases">
        <title>Carnegiea gigantea Genome sequencing and assembly v2.</title>
        <authorList>
            <person name="Copetti D."/>
            <person name="Sanderson M.J."/>
            <person name="Burquez A."/>
            <person name="Wojciechowski M.F."/>
        </authorList>
    </citation>
    <scope>NUCLEOTIDE SEQUENCE</scope>
    <source>
        <strain evidence="2">SGP5-SGP5p</strain>
        <tissue evidence="2">Aerial part</tissue>
    </source>
</reference>
<gene>
    <name evidence="2" type="ORF">Cgig2_012564</name>
</gene>
<protein>
    <submittedName>
        <fullName evidence="2">Uncharacterized protein</fullName>
    </submittedName>
</protein>
<dbReference type="OrthoDB" id="5586401at2759"/>
<name>A0A9Q1K298_9CARY</name>
<feature type="region of interest" description="Disordered" evidence="1">
    <location>
        <begin position="1"/>
        <end position="24"/>
    </location>
</feature>
<comment type="caution">
    <text evidence="2">The sequence shown here is derived from an EMBL/GenBank/DDBJ whole genome shotgun (WGS) entry which is preliminary data.</text>
</comment>
<evidence type="ECO:0000313" key="3">
    <source>
        <dbReference type="Proteomes" id="UP001153076"/>
    </source>
</evidence>
<feature type="region of interest" description="Disordered" evidence="1">
    <location>
        <begin position="111"/>
        <end position="132"/>
    </location>
</feature>